<dbReference type="RefSeq" id="WP_133617164.1">
    <property type="nucleotide sequence ID" value="NZ_CP080492.1"/>
</dbReference>
<protein>
    <submittedName>
        <fullName evidence="5">GntR family transcriptional regulator</fullName>
    </submittedName>
</protein>
<dbReference type="Proteomes" id="UP000295601">
    <property type="component" value="Unassembled WGS sequence"/>
</dbReference>
<keyword evidence="3" id="KW-0804">Transcription</keyword>
<sequence>MPIPGTKTTTAARRVLLRDVVEDRLREAIMDGTLEPGETLHDKELQDWLGVSRTPIRDALNELARTGLVEMEPNRYTRVVVPREEEALEAMQTLGVLLGGIVRLAVPRLDKKSRTRIIADLSHIQEDLESAGLPQTRNTVLKMWERLAQQCGNAILQGVYQDAMTGLFFKVPVEFFARLFDQDEIRTEVAKLSSAIESRDAIAAELATERIYQLPAADAASD</sequence>
<reference evidence="5 6" key="1">
    <citation type="submission" date="2019-03" db="EMBL/GenBank/DDBJ databases">
        <title>Genomic analyses of the natural microbiome of Caenorhabditis elegans.</title>
        <authorList>
            <person name="Samuel B."/>
        </authorList>
    </citation>
    <scope>NUCLEOTIDE SEQUENCE [LARGE SCALE GENOMIC DNA]</scope>
    <source>
        <strain evidence="5 6">JUb18</strain>
    </source>
</reference>
<evidence type="ECO:0000256" key="3">
    <source>
        <dbReference type="ARBA" id="ARBA00023163"/>
    </source>
</evidence>
<dbReference type="Gene3D" id="1.10.10.10">
    <property type="entry name" value="Winged helix-like DNA-binding domain superfamily/Winged helix DNA-binding domain"/>
    <property type="match status" value="1"/>
</dbReference>
<dbReference type="CDD" id="cd07377">
    <property type="entry name" value="WHTH_GntR"/>
    <property type="match status" value="1"/>
</dbReference>
<organism evidence="5 6">
    <name type="scientific">Leucobacter luti</name>
    <dbReference type="NCBI Taxonomy" id="340320"/>
    <lineage>
        <taxon>Bacteria</taxon>
        <taxon>Bacillati</taxon>
        <taxon>Actinomycetota</taxon>
        <taxon>Actinomycetes</taxon>
        <taxon>Micrococcales</taxon>
        <taxon>Microbacteriaceae</taxon>
        <taxon>Leucobacter</taxon>
    </lineage>
</organism>
<dbReference type="InterPro" id="IPR000524">
    <property type="entry name" value="Tscrpt_reg_HTH_GntR"/>
</dbReference>
<dbReference type="PANTHER" id="PTHR43537">
    <property type="entry name" value="TRANSCRIPTIONAL REGULATOR, GNTR FAMILY"/>
    <property type="match status" value="1"/>
</dbReference>
<name>A0A4R6RW85_9MICO</name>
<dbReference type="AlphaFoldDB" id="A0A4R6RW85"/>
<keyword evidence="2" id="KW-0238">DNA-binding</keyword>
<evidence type="ECO:0000259" key="4">
    <source>
        <dbReference type="PROSITE" id="PS50949"/>
    </source>
</evidence>
<dbReference type="PANTHER" id="PTHR43537:SF50">
    <property type="entry name" value="TRANSCRIPTIONAL REGULATORY PROTEIN"/>
    <property type="match status" value="1"/>
</dbReference>
<dbReference type="OrthoDB" id="8680240at2"/>
<dbReference type="Pfam" id="PF07729">
    <property type="entry name" value="FCD"/>
    <property type="match status" value="1"/>
</dbReference>
<keyword evidence="6" id="KW-1185">Reference proteome</keyword>
<evidence type="ECO:0000313" key="6">
    <source>
        <dbReference type="Proteomes" id="UP000295601"/>
    </source>
</evidence>
<proteinExistence type="predicted"/>
<dbReference type="PROSITE" id="PS50949">
    <property type="entry name" value="HTH_GNTR"/>
    <property type="match status" value="1"/>
</dbReference>
<evidence type="ECO:0000256" key="1">
    <source>
        <dbReference type="ARBA" id="ARBA00023015"/>
    </source>
</evidence>
<dbReference type="InterPro" id="IPR036390">
    <property type="entry name" value="WH_DNA-bd_sf"/>
</dbReference>
<evidence type="ECO:0000313" key="5">
    <source>
        <dbReference type="EMBL" id="TDP90727.1"/>
    </source>
</evidence>
<dbReference type="InterPro" id="IPR008920">
    <property type="entry name" value="TF_FadR/GntR_C"/>
</dbReference>
<accession>A0A4R6RW85</accession>
<dbReference type="SMART" id="SM00345">
    <property type="entry name" value="HTH_GNTR"/>
    <property type="match status" value="1"/>
</dbReference>
<comment type="caution">
    <text evidence="5">The sequence shown here is derived from an EMBL/GenBank/DDBJ whole genome shotgun (WGS) entry which is preliminary data.</text>
</comment>
<dbReference type="InterPro" id="IPR011711">
    <property type="entry name" value="GntR_C"/>
</dbReference>
<gene>
    <name evidence="5" type="ORF">EDF62_2376</name>
</gene>
<dbReference type="Pfam" id="PF00392">
    <property type="entry name" value="GntR"/>
    <property type="match status" value="1"/>
</dbReference>
<dbReference type="GO" id="GO:0003700">
    <property type="term" value="F:DNA-binding transcription factor activity"/>
    <property type="evidence" value="ECO:0007669"/>
    <property type="project" value="InterPro"/>
</dbReference>
<dbReference type="SUPFAM" id="SSF46785">
    <property type="entry name" value="Winged helix' DNA-binding domain"/>
    <property type="match status" value="1"/>
</dbReference>
<dbReference type="InterPro" id="IPR036388">
    <property type="entry name" value="WH-like_DNA-bd_sf"/>
</dbReference>
<dbReference type="EMBL" id="SNYA01000006">
    <property type="protein sequence ID" value="TDP90727.1"/>
    <property type="molecule type" value="Genomic_DNA"/>
</dbReference>
<evidence type="ECO:0000256" key="2">
    <source>
        <dbReference type="ARBA" id="ARBA00023125"/>
    </source>
</evidence>
<dbReference type="GO" id="GO:0003677">
    <property type="term" value="F:DNA binding"/>
    <property type="evidence" value="ECO:0007669"/>
    <property type="project" value="UniProtKB-KW"/>
</dbReference>
<keyword evidence="1" id="KW-0805">Transcription regulation</keyword>
<feature type="domain" description="HTH gntR-type" evidence="4">
    <location>
        <begin position="15"/>
        <end position="82"/>
    </location>
</feature>
<dbReference type="Gene3D" id="1.20.120.530">
    <property type="entry name" value="GntR ligand-binding domain-like"/>
    <property type="match status" value="1"/>
</dbReference>